<reference evidence="1" key="3">
    <citation type="journal article" date="2017" name="Nature">
        <title>Genome sequence of the progenitor of the wheat D genome Aegilops tauschii.</title>
        <authorList>
            <person name="Luo M.C."/>
            <person name="Gu Y.Q."/>
            <person name="Puiu D."/>
            <person name="Wang H."/>
            <person name="Twardziok S.O."/>
            <person name="Deal K.R."/>
            <person name="Huo N."/>
            <person name="Zhu T."/>
            <person name="Wang L."/>
            <person name="Wang Y."/>
            <person name="McGuire P.E."/>
            <person name="Liu S."/>
            <person name="Long H."/>
            <person name="Ramasamy R.K."/>
            <person name="Rodriguez J.C."/>
            <person name="Van S.L."/>
            <person name="Yuan L."/>
            <person name="Wang Z."/>
            <person name="Xia Z."/>
            <person name="Xiao L."/>
            <person name="Anderson O.D."/>
            <person name="Ouyang S."/>
            <person name="Liang Y."/>
            <person name="Zimin A.V."/>
            <person name="Pertea G."/>
            <person name="Qi P."/>
            <person name="Bennetzen J.L."/>
            <person name="Dai X."/>
            <person name="Dawson M.W."/>
            <person name="Muller H.G."/>
            <person name="Kugler K."/>
            <person name="Rivarola-Duarte L."/>
            <person name="Spannagl M."/>
            <person name="Mayer K.F.X."/>
            <person name="Lu F.H."/>
            <person name="Bevan M.W."/>
            <person name="Leroy P."/>
            <person name="Li P."/>
            <person name="You F.M."/>
            <person name="Sun Q."/>
            <person name="Liu Z."/>
            <person name="Lyons E."/>
            <person name="Wicker T."/>
            <person name="Salzberg S.L."/>
            <person name="Devos K.M."/>
            <person name="Dvorak J."/>
        </authorList>
    </citation>
    <scope>NUCLEOTIDE SEQUENCE [LARGE SCALE GENOMIC DNA]</scope>
    <source>
        <strain evidence="1">cv. AL8/78</strain>
    </source>
</reference>
<evidence type="ECO:0000313" key="2">
    <source>
        <dbReference type="Proteomes" id="UP000015105"/>
    </source>
</evidence>
<reference evidence="2" key="1">
    <citation type="journal article" date="2014" name="Science">
        <title>Ancient hybridizations among the ancestral genomes of bread wheat.</title>
        <authorList>
            <consortium name="International Wheat Genome Sequencing Consortium,"/>
            <person name="Marcussen T."/>
            <person name="Sandve S.R."/>
            <person name="Heier L."/>
            <person name="Spannagl M."/>
            <person name="Pfeifer M."/>
            <person name="Jakobsen K.S."/>
            <person name="Wulff B.B."/>
            <person name="Steuernagel B."/>
            <person name="Mayer K.F."/>
            <person name="Olsen O.A."/>
        </authorList>
    </citation>
    <scope>NUCLEOTIDE SEQUENCE [LARGE SCALE GENOMIC DNA]</scope>
    <source>
        <strain evidence="2">cv. AL8/78</strain>
    </source>
</reference>
<dbReference type="EnsemblPlants" id="AET5Gv21168800.3">
    <property type="protein sequence ID" value="AET5Gv21168800.3"/>
    <property type="gene ID" value="AET5Gv21168800"/>
</dbReference>
<proteinExistence type="predicted"/>
<sequence>MSDRAVPGDWVHGFCLAHLVRPHATCVVFLSVVEGAFLASLEGGGVAGDELQLCVQSGDTSTCASFLLLGH</sequence>
<reference evidence="1" key="5">
    <citation type="journal article" date="2021" name="G3 (Bethesda)">
        <title>Aegilops tauschii genome assembly Aet v5.0 features greater sequence contiguity and improved annotation.</title>
        <authorList>
            <person name="Wang L."/>
            <person name="Zhu T."/>
            <person name="Rodriguez J.C."/>
            <person name="Deal K.R."/>
            <person name="Dubcovsky J."/>
            <person name="McGuire P.E."/>
            <person name="Lux T."/>
            <person name="Spannagl M."/>
            <person name="Mayer K.F.X."/>
            <person name="Baldrich P."/>
            <person name="Meyers B.C."/>
            <person name="Huo N."/>
            <person name="Gu Y.Q."/>
            <person name="Zhou H."/>
            <person name="Devos K.M."/>
            <person name="Bennetzen J.L."/>
            <person name="Unver T."/>
            <person name="Budak H."/>
            <person name="Gulick P.J."/>
            <person name="Galiba G."/>
            <person name="Kalapos B."/>
            <person name="Nelson D.R."/>
            <person name="Li P."/>
            <person name="You F.M."/>
            <person name="Luo M.C."/>
            <person name="Dvorak J."/>
        </authorList>
    </citation>
    <scope>NUCLEOTIDE SEQUENCE [LARGE SCALE GENOMIC DNA]</scope>
    <source>
        <strain evidence="1">cv. AL8/78</strain>
    </source>
</reference>
<dbReference type="Gramene" id="AET5Gv21168800.3">
    <property type="protein sequence ID" value="AET5Gv21168800.3"/>
    <property type="gene ID" value="AET5Gv21168800"/>
</dbReference>
<keyword evidence="2" id="KW-1185">Reference proteome</keyword>
<organism evidence="1 2">
    <name type="scientific">Aegilops tauschii subsp. strangulata</name>
    <name type="common">Goatgrass</name>
    <dbReference type="NCBI Taxonomy" id="200361"/>
    <lineage>
        <taxon>Eukaryota</taxon>
        <taxon>Viridiplantae</taxon>
        <taxon>Streptophyta</taxon>
        <taxon>Embryophyta</taxon>
        <taxon>Tracheophyta</taxon>
        <taxon>Spermatophyta</taxon>
        <taxon>Magnoliopsida</taxon>
        <taxon>Liliopsida</taxon>
        <taxon>Poales</taxon>
        <taxon>Poaceae</taxon>
        <taxon>BOP clade</taxon>
        <taxon>Pooideae</taxon>
        <taxon>Triticodae</taxon>
        <taxon>Triticeae</taxon>
        <taxon>Triticinae</taxon>
        <taxon>Aegilops</taxon>
    </lineage>
</organism>
<dbReference type="EnsemblPlants" id="AET5Gv21168800.4">
    <property type="protein sequence ID" value="AET5Gv21168800.4"/>
    <property type="gene ID" value="AET5Gv21168800"/>
</dbReference>
<dbReference type="Gramene" id="AET5Gv21168800.4">
    <property type="protein sequence ID" value="AET5Gv21168800.4"/>
    <property type="gene ID" value="AET5Gv21168800"/>
</dbReference>
<dbReference type="Gramene" id="AET5Gv21168800.18">
    <property type="protein sequence ID" value="AET5Gv21168800.18"/>
    <property type="gene ID" value="AET5Gv21168800"/>
</dbReference>
<dbReference type="EnsemblPlants" id="AET5Gv21168800.8">
    <property type="protein sequence ID" value="AET5Gv21168800.8"/>
    <property type="gene ID" value="AET5Gv21168800"/>
</dbReference>
<name>A0A453MFZ3_AEGTS</name>
<dbReference type="AlphaFoldDB" id="A0A453MFZ3"/>
<dbReference type="EnsemblPlants" id="AET5Gv21168800.18">
    <property type="protein sequence ID" value="AET5Gv21168800.18"/>
    <property type="gene ID" value="AET5Gv21168800"/>
</dbReference>
<accession>A0A453MFZ3</accession>
<reference evidence="2" key="2">
    <citation type="journal article" date="2017" name="Nat. Plants">
        <title>The Aegilops tauschii genome reveals multiple impacts of transposons.</title>
        <authorList>
            <person name="Zhao G."/>
            <person name="Zou C."/>
            <person name="Li K."/>
            <person name="Wang K."/>
            <person name="Li T."/>
            <person name="Gao L."/>
            <person name="Zhang X."/>
            <person name="Wang H."/>
            <person name="Yang Z."/>
            <person name="Liu X."/>
            <person name="Jiang W."/>
            <person name="Mao L."/>
            <person name="Kong X."/>
            <person name="Jiao Y."/>
            <person name="Jia J."/>
        </authorList>
    </citation>
    <scope>NUCLEOTIDE SEQUENCE [LARGE SCALE GENOMIC DNA]</scope>
    <source>
        <strain evidence="2">cv. AL8/78</strain>
    </source>
</reference>
<evidence type="ECO:0000313" key="1">
    <source>
        <dbReference type="EnsemblPlants" id="AET5Gv21168800.18"/>
    </source>
</evidence>
<reference evidence="1" key="4">
    <citation type="submission" date="2019-03" db="UniProtKB">
        <authorList>
            <consortium name="EnsemblPlants"/>
        </authorList>
    </citation>
    <scope>IDENTIFICATION</scope>
</reference>
<dbReference type="Gramene" id="AET5Gv21168800.8">
    <property type="protein sequence ID" value="AET5Gv21168800.8"/>
    <property type="gene ID" value="AET5Gv21168800"/>
</dbReference>
<protein>
    <submittedName>
        <fullName evidence="1">Uncharacterized protein</fullName>
    </submittedName>
</protein>
<dbReference type="Proteomes" id="UP000015105">
    <property type="component" value="Chromosome 5D"/>
</dbReference>